<evidence type="ECO:0000256" key="10">
    <source>
        <dbReference type="HAMAP-Rule" id="MF_00454"/>
    </source>
</evidence>
<keyword evidence="10" id="KW-0813">Transport</keyword>
<evidence type="ECO:0000256" key="2">
    <source>
        <dbReference type="ARBA" id="ARBA00022475"/>
    </source>
</evidence>
<keyword evidence="10" id="KW-0479">Metal-binding</keyword>
<protein>
    <recommendedName>
        <fullName evidence="10">Fluoride-specific ion channel FluC</fullName>
    </recommendedName>
</protein>
<feature type="transmembrane region" description="Helical" evidence="10">
    <location>
        <begin position="31"/>
        <end position="52"/>
    </location>
</feature>
<comment type="subcellular location">
    <subcellularLocation>
        <location evidence="1 10">Cell membrane</location>
        <topology evidence="1 10">Multi-pass membrane protein</topology>
    </subcellularLocation>
</comment>
<keyword evidence="5 10" id="KW-0472">Membrane</keyword>
<evidence type="ECO:0000256" key="1">
    <source>
        <dbReference type="ARBA" id="ARBA00004651"/>
    </source>
</evidence>
<dbReference type="InterPro" id="IPR003691">
    <property type="entry name" value="FluC"/>
</dbReference>
<comment type="function">
    <text evidence="9 10">Fluoride-specific ion channel. Important for reducing fluoride concentration in the cell, thus reducing its toxicity.</text>
</comment>
<keyword evidence="3 10" id="KW-0812">Transmembrane</keyword>
<dbReference type="NCBIfam" id="TIGR00494">
    <property type="entry name" value="crcB"/>
    <property type="match status" value="1"/>
</dbReference>
<dbReference type="EMBL" id="CP046457">
    <property type="protein sequence ID" value="QGT98641.1"/>
    <property type="molecule type" value="Genomic_DNA"/>
</dbReference>
<keyword evidence="6 10" id="KW-0407">Ion channel</keyword>
<keyword evidence="12" id="KW-1185">Reference proteome</keyword>
<organism evidence="11 12">
    <name type="scientific">Candidatus Syntrophocurvum alkaliphilum</name>
    <dbReference type="NCBI Taxonomy" id="2293317"/>
    <lineage>
        <taxon>Bacteria</taxon>
        <taxon>Bacillati</taxon>
        <taxon>Bacillota</taxon>
        <taxon>Clostridia</taxon>
        <taxon>Eubacteriales</taxon>
        <taxon>Syntrophomonadaceae</taxon>
        <taxon>Candidatus Syntrophocurvum</taxon>
    </lineage>
</organism>
<evidence type="ECO:0000313" key="12">
    <source>
        <dbReference type="Proteomes" id="UP000426444"/>
    </source>
</evidence>
<dbReference type="PANTHER" id="PTHR28259:SF1">
    <property type="entry name" value="FLUORIDE EXPORT PROTEIN 1-RELATED"/>
    <property type="match status" value="1"/>
</dbReference>
<keyword evidence="4 10" id="KW-1133">Transmembrane helix</keyword>
<dbReference type="RefSeq" id="WP_197079128.1">
    <property type="nucleotide sequence ID" value="NZ_CP046457.1"/>
</dbReference>
<dbReference type="Pfam" id="PF02537">
    <property type="entry name" value="CRCB"/>
    <property type="match status" value="1"/>
</dbReference>
<dbReference type="KEGG" id="salq:SYNTR_0048"/>
<evidence type="ECO:0000256" key="7">
    <source>
        <dbReference type="ARBA" id="ARBA00035120"/>
    </source>
</evidence>
<dbReference type="PANTHER" id="PTHR28259">
    <property type="entry name" value="FLUORIDE EXPORT PROTEIN 1-RELATED"/>
    <property type="match status" value="1"/>
</dbReference>
<comment type="catalytic activity">
    <reaction evidence="8">
        <text>fluoride(in) = fluoride(out)</text>
        <dbReference type="Rhea" id="RHEA:76159"/>
        <dbReference type="ChEBI" id="CHEBI:17051"/>
    </reaction>
    <physiologicalReaction direction="left-to-right" evidence="8">
        <dbReference type="Rhea" id="RHEA:76160"/>
    </physiologicalReaction>
</comment>
<evidence type="ECO:0000256" key="6">
    <source>
        <dbReference type="ARBA" id="ARBA00023303"/>
    </source>
</evidence>
<evidence type="ECO:0000256" key="8">
    <source>
        <dbReference type="ARBA" id="ARBA00035585"/>
    </source>
</evidence>
<dbReference type="AlphaFoldDB" id="A0A6I6DDH7"/>
<name>A0A6I6DDH7_9FIRM</name>
<keyword evidence="2 10" id="KW-1003">Cell membrane</keyword>
<feature type="transmembrane region" description="Helical" evidence="10">
    <location>
        <begin position="64"/>
        <end position="82"/>
    </location>
</feature>
<dbReference type="HAMAP" id="MF_00454">
    <property type="entry name" value="FluC"/>
    <property type="match status" value="1"/>
</dbReference>
<keyword evidence="10" id="KW-0406">Ion transport</keyword>
<proteinExistence type="inferred from homology"/>
<dbReference type="GO" id="GO:0062054">
    <property type="term" value="F:fluoride channel activity"/>
    <property type="evidence" value="ECO:0007669"/>
    <property type="project" value="UniProtKB-UniRule"/>
</dbReference>
<evidence type="ECO:0000256" key="3">
    <source>
        <dbReference type="ARBA" id="ARBA00022692"/>
    </source>
</evidence>
<evidence type="ECO:0000313" key="11">
    <source>
        <dbReference type="EMBL" id="QGT98641.1"/>
    </source>
</evidence>
<gene>
    <name evidence="10" type="primary">fluC</name>
    <name evidence="10" type="synonym">crcB</name>
    <name evidence="11" type="ORF">SYNTR_0048</name>
</gene>
<comment type="activity regulation">
    <text evidence="10">Na(+) is not transported, but it plays an essential structural role and its presence is essential for fluoride channel function.</text>
</comment>
<dbReference type="GO" id="GO:0140114">
    <property type="term" value="P:cellular detoxification of fluoride"/>
    <property type="evidence" value="ECO:0007669"/>
    <property type="project" value="UniProtKB-UniRule"/>
</dbReference>
<dbReference type="Proteomes" id="UP000426444">
    <property type="component" value="Chromosome"/>
</dbReference>
<keyword evidence="10" id="KW-0915">Sodium</keyword>
<comment type="similarity">
    <text evidence="7 10">Belongs to the fluoride channel Fluc/FEX (TC 1.A.43) family.</text>
</comment>
<reference evidence="12" key="1">
    <citation type="journal article" date="2019" name="Microbiology">
        <title>Complete Genome Sequence of an Uncultured Bacterium of the Candidate Phylum Bipolaricaulota.</title>
        <authorList>
            <person name="Kadnikov V.V."/>
            <person name="Mardanov A.V."/>
            <person name="Beletsky A.V."/>
            <person name="Frank Y.A."/>
            <person name="Karnachuk O.V."/>
            <person name="Ravin N.V."/>
        </authorList>
    </citation>
    <scope>NUCLEOTIDE SEQUENCE [LARGE SCALE GENOMIC DNA]</scope>
</reference>
<sequence length="123" mass="13211">MTVLYVAVGGAIGAVLRYLLASYVSMRWLSAFPWGTLIVNMSGCFVVGYLILKGLETGLVSSNWKLFLVIGIGGAFTTFSSFSVETLMLFRDGLYLKGILNILTNIVLCLIATSAGFVIAKVT</sequence>
<dbReference type="GO" id="GO:0046872">
    <property type="term" value="F:metal ion binding"/>
    <property type="evidence" value="ECO:0007669"/>
    <property type="project" value="UniProtKB-KW"/>
</dbReference>
<evidence type="ECO:0000256" key="9">
    <source>
        <dbReference type="ARBA" id="ARBA00049940"/>
    </source>
</evidence>
<accession>A0A6I6DDH7</accession>
<evidence type="ECO:0000256" key="5">
    <source>
        <dbReference type="ARBA" id="ARBA00023136"/>
    </source>
</evidence>
<feature type="transmembrane region" description="Helical" evidence="10">
    <location>
        <begin position="102"/>
        <end position="120"/>
    </location>
</feature>
<feature type="binding site" evidence="10">
    <location>
        <position position="74"/>
    </location>
    <ligand>
        <name>Na(+)</name>
        <dbReference type="ChEBI" id="CHEBI:29101"/>
        <note>structural</note>
    </ligand>
</feature>
<evidence type="ECO:0000256" key="4">
    <source>
        <dbReference type="ARBA" id="ARBA00022989"/>
    </source>
</evidence>
<feature type="binding site" evidence="10">
    <location>
        <position position="77"/>
    </location>
    <ligand>
        <name>Na(+)</name>
        <dbReference type="ChEBI" id="CHEBI:29101"/>
        <note>structural</note>
    </ligand>
</feature>
<dbReference type="GO" id="GO:0005886">
    <property type="term" value="C:plasma membrane"/>
    <property type="evidence" value="ECO:0007669"/>
    <property type="project" value="UniProtKB-SubCell"/>
</dbReference>